<dbReference type="PRINTS" id="PR00080">
    <property type="entry name" value="SDRFAMILY"/>
</dbReference>
<accession>A0ABZ1XYW2</accession>
<evidence type="ECO:0000256" key="1">
    <source>
        <dbReference type="ARBA" id="ARBA00006484"/>
    </source>
</evidence>
<dbReference type="CDD" id="cd05233">
    <property type="entry name" value="SDR_c"/>
    <property type="match status" value="1"/>
</dbReference>
<dbReference type="Pfam" id="PF13561">
    <property type="entry name" value="adh_short_C2"/>
    <property type="match status" value="1"/>
</dbReference>
<dbReference type="InterPro" id="IPR020904">
    <property type="entry name" value="Sc_DH/Rdtase_CS"/>
</dbReference>
<sequence>MPRTVIVTGGGTGIGRTTARAFSTQGWKVLVVGRTEATLAQTAEGYEGVRVLKADVTSAEGPALVVDTALREFGRIDALVNNAAVAEMESLEDIDREAVERQFGTHLAAPLFLVQRALGALEKSHGVVINVGTAATLGLTAAPTGALYGASKAALDHLTRTWAVELAPRGIRVVGVAPGVIDTGVGIRMGMSADNYRHFLTDMGARIPAGRVGRPEDIAWWITQLTRPEAGYTTGMVLPVDGGLSLV</sequence>
<dbReference type="InterPro" id="IPR036291">
    <property type="entry name" value="NAD(P)-bd_dom_sf"/>
</dbReference>
<dbReference type="RefSeq" id="WP_191879206.1">
    <property type="nucleotide sequence ID" value="NZ_CP109207.1"/>
</dbReference>
<dbReference type="PANTHER" id="PTHR43975">
    <property type="entry name" value="ZGC:101858"/>
    <property type="match status" value="1"/>
</dbReference>
<dbReference type="SUPFAM" id="SSF51735">
    <property type="entry name" value="NAD(P)-binding Rossmann-fold domains"/>
    <property type="match status" value="1"/>
</dbReference>
<dbReference type="PANTHER" id="PTHR43975:SF2">
    <property type="entry name" value="EG:BACR7A4.14 PROTEIN-RELATED"/>
    <property type="match status" value="1"/>
</dbReference>
<dbReference type="InterPro" id="IPR002347">
    <property type="entry name" value="SDR_fam"/>
</dbReference>
<protein>
    <submittedName>
        <fullName evidence="2">SDR family oxidoreductase</fullName>
    </submittedName>
</protein>
<comment type="similarity">
    <text evidence="1">Belongs to the short-chain dehydrogenases/reductases (SDR) family.</text>
</comment>
<dbReference type="PRINTS" id="PR00081">
    <property type="entry name" value="GDHRDH"/>
</dbReference>
<dbReference type="EMBL" id="CP109207">
    <property type="protein sequence ID" value="WUU52182.1"/>
    <property type="molecule type" value="Genomic_DNA"/>
</dbReference>
<evidence type="ECO:0000313" key="2">
    <source>
        <dbReference type="EMBL" id="WUU52182.1"/>
    </source>
</evidence>
<organism evidence="2">
    <name type="scientific">Streptomyces althioticus</name>
    <dbReference type="NCBI Taxonomy" id="83380"/>
    <lineage>
        <taxon>Bacteria</taxon>
        <taxon>Bacillati</taxon>
        <taxon>Actinomycetota</taxon>
        <taxon>Actinomycetes</taxon>
        <taxon>Kitasatosporales</taxon>
        <taxon>Streptomycetaceae</taxon>
        <taxon>Streptomyces</taxon>
        <taxon>Streptomyces althioticus group</taxon>
    </lineage>
</organism>
<reference evidence="2" key="1">
    <citation type="submission" date="2022-10" db="EMBL/GenBank/DDBJ databases">
        <title>The complete genomes of actinobacterial strains from the NBC collection.</title>
        <authorList>
            <person name="Joergensen T.S."/>
            <person name="Alvarez Arevalo M."/>
            <person name="Sterndorff E.B."/>
            <person name="Faurdal D."/>
            <person name="Vuksanovic O."/>
            <person name="Mourched A.-S."/>
            <person name="Charusanti P."/>
            <person name="Shaw S."/>
            <person name="Blin K."/>
            <person name="Weber T."/>
        </authorList>
    </citation>
    <scope>NUCLEOTIDE SEQUENCE [LARGE SCALE GENOMIC DNA]</scope>
    <source>
        <strain evidence="2">NBC 01686</strain>
    </source>
</reference>
<name>A0ABZ1XYW2_9ACTN</name>
<dbReference type="PROSITE" id="PS00061">
    <property type="entry name" value="ADH_SHORT"/>
    <property type="match status" value="1"/>
</dbReference>
<proteinExistence type="inferred from homology"/>
<gene>
    <name evidence="2" type="ORF">OIE82_03095</name>
</gene>
<dbReference type="Gene3D" id="3.40.50.720">
    <property type="entry name" value="NAD(P)-binding Rossmann-like Domain"/>
    <property type="match status" value="1"/>
</dbReference>